<dbReference type="CDD" id="cd06137">
    <property type="entry name" value="DEDDh_RNase"/>
    <property type="match status" value="1"/>
</dbReference>
<dbReference type="PANTHER" id="PTHR12801">
    <property type="entry name" value="RNA EXONUCLEASE REXO1 / RECO3 FAMILY MEMBER-RELATED"/>
    <property type="match status" value="1"/>
</dbReference>
<dbReference type="InterPro" id="IPR047021">
    <property type="entry name" value="REXO1/3/4-like"/>
</dbReference>
<reference evidence="7 8" key="1">
    <citation type="journal article" date="2014" name="PLoS ONE">
        <title>De novo Genome Assembly of the Fungal Plant Pathogen Pyrenophora semeniperda.</title>
        <authorList>
            <person name="Soliai M.M."/>
            <person name="Meyer S.E."/>
            <person name="Udall J.A."/>
            <person name="Elzinga D.E."/>
            <person name="Hermansen R.A."/>
            <person name="Bodily P.M."/>
            <person name="Hart A.A."/>
            <person name="Coleman C.E."/>
        </authorList>
    </citation>
    <scope>NUCLEOTIDE SEQUENCE [LARGE SCALE GENOMIC DNA]</scope>
    <source>
        <strain evidence="7 8">CCB06</strain>
        <tissue evidence="7">Mycelium</tissue>
    </source>
</reference>
<evidence type="ECO:0000256" key="5">
    <source>
        <dbReference type="ARBA" id="ARBA00025599"/>
    </source>
</evidence>
<gene>
    <name evidence="7" type="ORF">GMOD_00000608</name>
</gene>
<keyword evidence="1" id="KW-0698">rRNA processing</keyword>
<dbReference type="InterPro" id="IPR013520">
    <property type="entry name" value="Ribonucl_H"/>
</dbReference>
<evidence type="ECO:0000313" key="8">
    <source>
        <dbReference type="Proteomes" id="UP000265663"/>
    </source>
</evidence>
<proteinExistence type="predicted"/>
<comment type="function">
    <text evidence="5">Exoribonuclease involved in ribosome biosynthesis. Involved in the processing of ITS1, the internal transcribed spacer localized between the 18S and 5.8S rRNAs.</text>
</comment>
<protein>
    <submittedName>
        <fullName evidence="7">Rna exonuclease</fullName>
    </submittedName>
</protein>
<keyword evidence="8" id="KW-1185">Reference proteome</keyword>
<evidence type="ECO:0000256" key="2">
    <source>
        <dbReference type="ARBA" id="ARBA00022722"/>
    </source>
</evidence>
<dbReference type="GO" id="GO:0000027">
    <property type="term" value="P:ribosomal large subunit assembly"/>
    <property type="evidence" value="ECO:0007669"/>
    <property type="project" value="TreeGrafter"/>
</dbReference>
<keyword evidence="4 7" id="KW-0269">Exonuclease</keyword>
<evidence type="ECO:0000256" key="3">
    <source>
        <dbReference type="ARBA" id="ARBA00022801"/>
    </source>
</evidence>
<dbReference type="InterPro" id="IPR036397">
    <property type="entry name" value="RNaseH_sf"/>
</dbReference>
<evidence type="ECO:0000313" key="7">
    <source>
        <dbReference type="EMBL" id="RMZ70506.1"/>
    </source>
</evidence>
<accession>A0A3M7M7J9</accession>
<name>A0A3M7M7J9_9PLEO</name>
<dbReference type="InterPro" id="IPR012337">
    <property type="entry name" value="RNaseH-like_sf"/>
</dbReference>
<dbReference type="Gene3D" id="3.30.420.10">
    <property type="entry name" value="Ribonuclease H-like superfamily/Ribonuclease H"/>
    <property type="match status" value="1"/>
</dbReference>
<keyword evidence="3" id="KW-0378">Hydrolase</keyword>
<feature type="domain" description="Exonuclease" evidence="6">
    <location>
        <begin position="237"/>
        <end position="478"/>
    </location>
</feature>
<evidence type="ECO:0000259" key="6">
    <source>
        <dbReference type="SMART" id="SM00479"/>
    </source>
</evidence>
<dbReference type="SMART" id="SM00479">
    <property type="entry name" value="EXOIII"/>
    <property type="match status" value="1"/>
</dbReference>
<dbReference type="GO" id="GO:0003676">
    <property type="term" value="F:nucleic acid binding"/>
    <property type="evidence" value="ECO:0007669"/>
    <property type="project" value="InterPro"/>
</dbReference>
<dbReference type="GO" id="GO:0004527">
    <property type="term" value="F:exonuclease activity"/>
    <property type="evidence" value="ECO:0007669"/>
    <property type="project" value="UniProtKB-KW"/>
</dbReference>
<evidence type="ECO:0000256" key="4">
    <source>
        <dbReference type="ARBA" id="ARBA00022839"/>
    </source>
</evidence>
<dbReference type="EMBL" id="KE747824">
    <property type="protein sequence ID" value="RMZ70506.1"/>
    <property type="molecule type" value="Genomic_DNA"/>
</dbReference>
<dbReference type="Proteomes" id="UP000265663">
    <property type="component" value="Unassembled WGS sequence"/>
</dbReference>
<dbReference type="AlphaFoldDB" id="A0A3M7M7J9"/>
<dbReference type="OrthoDB" id="16516at2759"/>
<sequence>MVSSILSPGVQLMLPATGDTHSVLTDLLSQPSPRLCQTTSFNTMSFSNGSQCTLYLPVPIPYKGPLPLPIPYPPGDAYISEFEGLLEPAEVMEKNGYVLQRLTSIDLEGKRRCSRCNQTIQQLTKTLQKTLRFRAENPIPPPPLKTYDPLPTMFIPHQDGCYESKPCTSPCMFHPGSYDKASKRYDCCDSNVSDSVKYCVTAQIHELRKYDPSDLDRMYQFHFTPPVYPGQNRTPRAAVAIDCEMGTARTGDAELIRLSAIDYFTGEVLVNNLVEPDLPMLHLNTRFSGVTFRQLNRDVRSGRCLKGKAGAKEALWKFIGPESIIVGHAVNNDLRALRLIHPRVVDSFLVENKIVRAKRAIEAATAVAEAEREATNKAELQLLEAAVTLGEVGAEGGGISHLTLNDVVVQVATKAPQVEPKKKKQKKPKGSGDLALKTLLKRYLGRDIQMKGNLGHDSMEDAIAARDLVHWMVKRRLDEAV</sequence>
<keyword evidence="2" id="KW-0540">Nuclease</keyword>
<dbReference type="PANTHER" id="PTHR12801:SF45">
    <property type="entry name" value="RNA EXONUCLEASE 4"/>
    <property type="match status" value="1"/>
</dbReference>
<dbReference type="GO" id="GO:0005634">
    <property type="term" value="C:nucleus"/>
    <property type="evidence" value="ECO:0007669"/>
    <property type="project" value="TreeGrafter"/>
</dbReference>
<evidence type="ECO:0000256" key="1">
    <source>
        <dbReference type="ARBA" id="ARBA00022552"/>
    </source>
</evidence>
<dbReference type="GO" id="GO:0006364">
    <property type="term" value="P:rRNA processing"/>
    <property type="evidence" value="ECO:0007669"/>
    <property type="project" value="UniProtKB-KW"/>
</dbReference>
<dbReference type="SUPFAM" id="SSF53098">
    <property type="entry name" value="Ribonuclease H-like"/>
    <property type="match status" value="1"/>
</dbReference>
<organism evidence="7 8">
    <name type="scientific">Pyrenophora seminiperda CCB06</name>
    <dbReference type="NCBI Taxonomy" id="1302712"/>
    <lineage>
        <taxon>Eukaryota</taxon>
        <taxon>Fungi</taxon>
        <taxon>Dikarya</taxon>
        <taxon>Ascomycota</taxon>
        <taxon>Pezizomycotina</taxon>
        <taxon>Dothideomycetes</taxon>
        <taxon>Pleosporomycetidae</taxon>
        <taxon>Pleosporales</taxon>
        <taxon>Pleosporineae</taxon>
        <taxon>Pleosporaceae</taxon>
        <taxon>Pyrenophora</taxon>
    </lineage>
</organism>